<evidence type="ECO:0000313" key="10">
    <source>
        <dbReference type="Proteomes" id="UP000001436"/>
    </source>
</evidence>
<dbReference type="PANTHER" id="PTHR43827:SF3">
    <property type="entry name" value="NADP-DEPENDENT OXIDOREDUCTASE DOMAIN-CONTAINING PROTEIN"/>
    <property type="match status" value="1"/>
</dbReference>
<dbReference type="InterPro" id="IPR036812">
    <property type="entry name" value="NAD(P)_OxRdtase_dom_sf"/>
</dbReference>
<feature type="active site" description="Proton donor" evidence="5">
    <location>
        <position position="55"/>
    </location>
</feature>
<dbReference type="CDD" id="cd19139">
    <property type="entry name" value="AKR_AKR3F2"/>
    <property type="match status" value="1"/>
</dbReference>
<sequence>MRRIQHRTQGNAMNDTFTMPAFGLGTFRLTGEAAIDSVRTALELGYRAIDTAQIYANEAEVGQAIAASGVPRRDLFLTTKIWVDNLAADRLIPSLKASLARLRTEQVDLALIHWPSPGGAVPMAEYLGALDEARREGLTRALGVSNFTVALLREAIETVGAAQIATNQIELHPYLQNRKVAAFAQSQGIHVTSYMTLGVGRVLADPVLADIARAHGATPAQVVLAWAMQLGCSVIPSSTRRANLQSNLAARDLRLTGDDMARIGALDRGERIADPAGIAPDWD</sequence>
<gene>
    <name evidence="9" type="ordered locus">RSc1154</name>
</gene>
<comment type="similarity">
    <text evidence="1">Belongs to the aldo/keto reductase family.</text>
</comment>
<feature type="domain" description="NADP-dependent oxidoreductase" evidence="8">
    <location>
        <begin position="23"/>
        <end position="267"/>
    </location>
</feature>
<keyword evidence="2" id="KW-0521">NADP</keyword>
<evidence type="ECO:0000256" key="5">
    <source>
        <dbReference type="PIRSR" id="PIRSR000097-1"/>
    </source>
</evidence>
<dbReference type="HOGENOM" id="CLU_023205_0_1_4"/>
<evidence type="ECO:0000313" key="9">
    <source>
        <dbReference type="EMBL" id="CAD14856.1"/>
    </source>
</evidence>
<evidence type="ECO:0000256" key="1">
    <source>
        <dbReference type="ARBA" id="ARBA00007905"/>
    </source>
</evidence>
<dbReference type="InterPro" id="IPR023210">
    <property type="entry name" value="NADP_OxRdtase_dom"/>
</dbReference>
<dbReference type="EMBL" id="AL646052">
    <property type="protein sequence ID" value="CAD14856.1"/>
    <property type="molecule type" value="Genomic_DNA"/>
</dbReference>
<dbReference type="NCBIfam" id="NF008377">
    <property type="entry name" value="PRK11172.1"/>
    <property type="match status" value="1"/>
</dbReference>
<accession>Q8Y090</accession>
<dbReference type="FunFam" id="3.20.20.100:FF:000002">
    <property type="entry name" value="2,5-diketo-D-gluconic acid reductase A"/>
    <property type="match status" value="1"/>
</dbReference>
<dbReference type="STRING" id="267608.RSc1154"/>
<dbReference type="PIRSF" id="PIRSF000097">
    <property type="entry name" value="AKR"/>
    <property type="match status" value="1"/>
</dbReference>
<keyword evidence="3 9" id="KW-0560">Oxidoreductase</keyword>
<keyword evidence="10" id="KW-1185">Reference proteome</keyword>
<evidence type="ECO:0000259" key="8">
    <source>
        <dbReference type="Pfam" id="PF00248"/>
    </source>
</evidence>
<dbReference type="InterPro" id="IPR018170">
    <property type="entry name" value="Aldo/ket_reductase_CS"/>
</dbReference>
<dbReference type="AlphaFoldDB" id="Q8Y090"/>
<evidence type="ECO:0000256" key="2">
    <source>
        <dbReference type="ARBA" id="ARBA00022857"/>
    </source>
</evidence>
<dbReference type="eggNOG" id="COG0656">
    <property type="taxonomic scope" value="Bacteria"/>
</dbReference>
<dbReference type="PROSITE" id="PS00798">
    <property type="entry name" value="ALDOKETO_REDUCTASE_1"/>
    <property type="match status" value="1"/>
</dbReference>
<dbReference type="PROSITE" id="PS00062">
    <property type="entry name" value="ALDOKETO_REDUCTASE_2"/>
    <property type="match status" value="1"/>
</dbReference>
<dbReference type="PANTHER" id="PTHR43827">
    <property type="entry name" value="2,5-DIKETO-D-GLUCONIC ACID REDUCTASE"/>
    <property type="match status" value="1"/>
</dbReference>
<dbReference type="SUPFAM" id="SSF51430">
    <property type="entry name" value="NAD(P)-linked oxidoreductase"/>
    <property type="match status" value="1"/>
</dbReference>
<dbReference type="PRINTS" id="PR00069">
    <property type="entry name" value="ALDKETRDTASE"/>
</dbReference>
<proteinExistence type="inferred from homology"/>
<evidence type="ECO:0000256" key="4">
    <source>
        <dbReference type="ARBA" id="ARBA00049445"/>
    </source>
</evidence>
<dbReference type="Proteomes" id="UP000001436">
    <property type="component" value="Chromosome"/>
</dbReference>
<organism evidence="9 10">
    <name type="scientific">Ralstonia nicotianae (strain ATCC BAA-1114 / GMI1000)</name>
    <name type="common">Ralstonia solanacearum</name>
    <dbReference type="NCBI Taxonomy" id="267608"/>
    <lineage>
        <taxon>Bacteria</taxon>
        <taxon>Pseudomonadati</taxon>
        <taxon>Pseudomonadota</taxon>
        <taxon>Betaproteobacteria</taxon>
        <taxon>Burkholderiales</taxon>
        <taxon>Burkholderiaceae</taxon>
        <taxon>Ralstonia</taxon>
        <taxon>Ralstonia solanacearum species complex</taxon>
    </lineage>
</organism>
<evidence type="ECO:0000256" key="7">
    <source>
        <dbReference type="PIRSR" id="PIRSR000097-3"/>
    </source>
</evidence>
<evidence type="ECO:0000256" key="6">
    <source>
        <dbReference type="PIRSR" id="PIRSR000097-2"/>
    </source>
</evidence>
<evidence type="ECO:0000256" key="3">
    <source>
        <dbReference type="ARBA" id="ARBA00023002"/>
    </source>
</evidence>
<dbReference type="GO" id="GO:0051596">
    <property type="term" value="P:methylglyoxal catabolic process"/>
    <property type="evidence" value="ECO:0007669"/>
    <property type="project" value="TreeGrafter"/>
</dbReference>
<dbReference type="EnsemblBacteria" id="CAD14856">
    <property type="protein sequence ID" value="CAD14856"/>
    <property type="gene ID" value="RSc1154"/>
</dbReference>
<feature type="binding site" evidence="6">
    <location>
        <position position="113"/>
    </location>
    <ligand>
        <name>substrate</name>
    </ligand>
</feature>
<dbReference type="KEGG" id="rso:RSc1154"/>
<reference evidence="9 10" key="1">
    <citation type="journal article" date="2002" name="Nature">
        <title>Genome sequence of the plant pathogen Ralstonia solanacearum.</title>
        <authorList>
            <person name="Salanoubat M."/>
            <person name="Genin S."/>
            <person name="Artiguenave F."/>
            <person name="Gouzy J."/>
            <person name="Mangenot S."/>
            <person name="Arlat M."/>
            <person name="Billault A."/>
            <person name="Brottier P."/>
            <person name="Camus J.C."/>
            <person name="Cattolico L."/>
            <person name="Chandler M."/>
            <person name="Choisne N."/>
            <person name="Claudel-Renard C."/>
            <person name="Cunnac S."/>
            <person name="Demange N."/>
            <person name="Gaspin C."/>
            <person name="Lavie M."/>
            <person name="Moisan A."/>
            <person name="Robert C."/>
            <person name="Saurin W."/>
            <person name="Schiex T."/>
            <person name="Siguier P."/>
            <person name="Thebault P."/>
            <person name="Whalen M."/>
            <person name="Wincker P."/>
            <person name="Levy M."/>
            <person name="Weissenbach J."/>
            <person name="Boucher C.A."/>
        </authorList>
    </citation>
    <scope>NUCLEOTIDE SEQUENCE [LARGE SCALE GENOMIC DNA]</scope>
    <source>
        <strain evidence="10">ATCC BAA-1114 / GMI1000</strain>
    </source>
</reference>
<name>Q8Y090_RALN1</name>
<feature type="site" description="Lowers pKa of active site Tyr" evidence="7">
    <location>
        <position position="80"/>
    </location>
</feature>
<protein>
    <submittedName>
        <fullName evidence="9">Aldo/keto reductase oxidoreductase protein</fullName>
        <ecNumber evidence="9">1.-.-.-</ecNumber>
    </submittedName>
</protein>
<dbReference type="Pfam" id="PF00248">
    <property type="entry name" value="Aldo_ket_red"/>
    <property type="match status" value="1"/>
</dbReference>
<comment type="catalytic activity">
    <reaction evidence="4">
        <text>hydroxyacetone + NADP(+) = methylglyoxal + NADPH + H(+)</text>
        <dbReference type="Rhea" id="RHEA:27986"/>
        <dbReference type="ChEBI" id="CHEBI:15378"/>
        <dbReference type="ChEBI" id="CHEBI:17158"/>
        <dbReference type="ChEBI" id="CHEBI:27957"/>
        <dbReference type="ChEBI" id="CHEBI:57783"/>
        <dbReference type="ChEBI" id="CHEBI:58349"/>
    </reaction>
</comment>
<dbReference type="GO" id="GO:1990002">
    <property type="term" value="F:methylglyoxal reductase (NADPH) (acetol producing) activity"/>
    <property type="evidence" value="ECO:0007669"/>
    <property type="project" value="TreeGrafter"/>
</dbReference>
<dbReference type="Gene3D" id="3.20.20.100">
    <property type="entry name" value="NADP-dependent oxidoreductase domain"/>
    <property type="match status" value="1"/>
</dbReference>
<dbReference type="InterPro" id="IPR020471">
    <property type="entry name" value="AKR"/>
</dbReference>
<dbReference type="EC" id="1.-.-.-" evidence="9"/>